<reference evidence="3" key="2">
    <citation type="submission" date="2010-04" db="EMBL/GenBank/DDBJ databases">
        <authorList>
            <person name="Buell R."/>
            <person name="Hamilton J."/>
            <person name="Hostetler J."/>
        </authorList>
    </citation>
    <scope>NUCLEOTIDE SEQUENCE [LARGE SCALE GENOMIC DNA]</scope>
    <source>
        <strain evidence="3">DAOM:BR144</strain>
    </source>
</reference>
<feature type="compositionally biased region" description="Polar residues" evidence="1">
    <location>
        <begin position="72"/>
        <end position="82"/>
    </location>
</feature>
<evidence type="ECO:0000256" key="1">
    <source>
        <dbReference type="SAM" id="MobiDB-lite"/>
    </source>
</evidence>
<feature type="compositionally biased region" description="Polar residues" evidence="1">
    <location>
        <begin position="116"/>
        <end position="126"/>
    </location>
</feature>
<accession>K3WYK5</accession>
<sequence length="243" mass="26443">MGHDAQSSSSSRDAISPPQTEEKSQSLKVAPVPFGDNQYAGRKHKRGESRLPDNATTSPSGSRYPSPGGDRNTITLSPSSTAAPAPRVLPVSSTIAWRSTSTSSSIFPPETKRFRTNSPVRSGGATASHNLLAQSPVAPQKTSFPLSSILAPPASSSTTNPPPLVRKVSSKWRDELADFDRRKTRERIQRGFARHCDGNYDVLLLLVASIEEELLHIKTNSKEHYEQQADALSAEVRHAHLER</sequence>
<proteinExistence type="predicted"/>
<dbReference type="VEuPathDB" id="FungiDB:PYU1_G010034"/>
<dbReference type="EnsemblProtists" id="PYU1_T010054">
    <property type="protein sequence ID" value="PYU1_T010054"/>
    <property type="gene ID" value="PYU1_G010034"/>
</dbReference>
<dbReference type="eggNOG" id="ENOG502S7D1">
    <property type="taxonomic scope" value="Eukaryota"/>
</dbReference>
<feature type="compositionally biased region" description="Polar residues" evidence="1">
    <location>
        <begin position="91"/>
        <end position="106"/>
    </location>
</feature>
<dbReference type="AlphaFoldDB" id="K3WYK5"/>
<evidence type="ECO:0000313" key="3">
    <source>
        <dbReference type="Proteomes" id="UP000019132"/>
    </source>
</evidence>
<name>K3WYK5_GLOUD</name>
<dbReference type="HOGENOM" id="CLU_065061_0_0_1"/>
<reference evidence="2" key="3">
    <citation type="submission" date="2015-02" db="UniProtKB">
        <authorList>
            <consortium name="EnsemblProtists"/>
        </authorList>
    </citation>
    <scope>IDENTIFICATION</scope>
    <source>
        <strain evidence="2">DAOM BR144</strain>
    </source>
</reference>
<protein>
    <submittedName>
        <fullName evidence="2">Uncharacterized protein</fullName>
    </submittedName>
</protein>
<feature type="region of interest" description="Disordered" evidence="1">
    <location>
        <begin position="1"/>
        <end position="126"/>
    </location>
</feature>
<evidence type="ECO:0000313" key="2">
    <source>
        <dbReference type="EnsemblProtists" id="PYU1_T010054"/>
    </source>
</evidence>
<keyword evidence="3" id="KW-1185">Reference proteome</keyword>
<feature type="compositionally biased region" description="Low complexity" evidence="1">
    <location>
        <begin position="58"/>
        <end position="69"/>
    </location>
</feature>
<organism evidence="2 3">
    <name type="scientific">Globisporangium ultimum (strain ATCC 200006 / CBS 805.95 / DAOM BR144)</name>
    <name type="common">Pythium ultimum</name>
    <dbReference type="NCBI Taxonomy" id="431595"/>
    <lineage>
        <taxon>Eukaryota</taxon>
        <taxon>Sar</taxon>
        <taxon>Stramenopiles</taxon>
        <taxon>Oomycota</taxon>
        <taxon>Peronosporomycetes</taxon>
        <taxon>Pythiales</taxon>
        <taxon>Pythiaceae</taxon>
        <taxon>Globisporangium</taxon>
    </lineage>
</organism>
<dbReference type="EMBL" id="GL376623">
    <property type="status" value="NOT_ANNOTATED_CDS"/>
    <property type="molecule type" value="Genomic_DNA"/>
</dbReference>
<reference evidence="3" key="1">
    <citation type="journal article" date="2010" name="Genome Biol.">
        <title>Genome sequence of the necrotrophic plant pathogen Pythium ultimum reveals original pathogenicity mechanisms and effector repertoire.</title>
        <authorList>
            <person name="Levesque C.A."/>
            <person name="Brouwer H."/>
            <person name="Cano L."/>
            <person name="Hamilton J.P."/>
            <person name="Holt C."/>
            <person name="Huitema E."/>
            <person name="Raffaele S."/>
            <person name="Robideau G.P."/>
            <person name="Thines M."/>
            <person name="Win J."/>
            <person name="Zerillo M.M."/>
            <person name="Beakes G.W."/>
            <person name="Boore J.L."/>
            <person name="Busam D."/>
            <person name="Dumas B."/>
            <person name="Ferriera S."/>
            <person name="Fuerstenberg S.I."/>
            <person name="Gachon C.M."/>
            <person name="Gaulin E."/>
            <person name="Govers F."/>
            <person name="Grenville-Briggs L."/>
            <person name="Horner N."/>
            <person name="Hostetler J."/>
            <person name="Jiang R.H."/>
            <person name="Johnson J."/>
            <person name="Krajaejun T."/>
            <person name="Lin H."/>
            <person name="Meijer H.J."/>
            <person name="Moore B."/>
            <person name="Morris P."/>
            <person name="Phuntmart V."/>
            <person name="Puiu D."/>
            <person name="Shetty J."/>
            <person name="Stajich J.E."/>
            <person name="Tripathy S."/>
            <person name="Wawra S."/>
            <person name="van West P."/>
            <person name="Whitty B.R."/>
            <person name="Coutinho P.M."/>
            <person name="Henrissat B."/>
            <person name="Martin F."/>
            <person name="Thomas P.D."/>
            <person name="Tyler B.M."/>
            <person name="De Vries R.P."/>
            <person name="Kamoun S."/>
            <person name="Yandell M."/>
            <person name="Tisserat N."/>
            <person name="Buell C.R."/>
        </authorList>
    </citation>
    <scope>NUCLEOTIDE SEQUENCE</scope>
    <source>
        <strain evidence="3">DAOM:BR144</strain>
    </source>
</reference>
<dbReference type="InParanoid" id="K3WYK5"/>
<dbReference type="Proteomes" id="UP000019132">
    <property type="component" value="Unassembled WGS sequence"/>
</dbReference>